<organism evidence="2">
    <name type="scientific">Triticum urartu</name>
    <name type="common">Red wild einkorn</name>
    <name type="synonym">Crithodium urartu</name>
    <dbReference type="NCBI Taxonomy" id="4572"/>
    <lineage>
        <taxon>Eukaryota</taxon>
        <taxon>Viridiplantae</taxon>
        <taxon>Streptophyta</taxon>
        <taxon>Embryophyta</taxon>
        <taxon>Tracheophyta</taxon>
        <taxon>Spermatophyta</taxon>
        <taxon>Magnoliopsida</taxon>
        <taxon>Liliopsida</taxon>
        <taxon>Poales</taxon>
        <taxon>Poaceae</taxon>
        <taxon>BOP clade</taxon>
        <taxon>Pooideae</taxon>
        <taxon>Triticodae</taxon>
        <taxon>Triticeae</taxon>
        <taxon>Triticinae</taxon>
        <taxon>Triticum</taxon>
    </lineage>
</organism>
<feature type="region of interest" description="Disordered" evidence="1">
    <location>
        <begin position="77"/>
        <end position="116"/>
    </location>
</feature>
<protein>
    <submittedName>
        <fullName evidence="2">Uncharacterized protein</fullName>
    </submittedName>
</protein>
<name>M7ZBY3_TRIUA</name>
<dbReference type="AlphaFoldDB" id="M7ZBY3"/>
<dbReference type="EMBL" id="KD143591">
    <property type="protein sequence ID" value="EMS57547.1"/>
    <property type="molecule type" value="Genomic_DNA"/>
</dbReference>
<sequence length="116" mass="13411">MTADAAMQHHSIARAATAECRRRWELQSNERDVLIDHELWIDQQTISLKKIDVPLDEPIYESPTSLCIFDVKDTVDEQYPSPGNSHAYDPRDKRNDGELGPKIGIIEEYEQEDRDE</sequence>
<accession>M7ZBY3</accession>
<feature type="compositionally biased region" description="Acidic residues" evidence="1">
    <location>
        <begin position="107"/>
        <end position="116"/>
    </location>
</feature>
<evidence type="ECO:0000256" key="1">
    <source>
        <dbReference type="SAM" id="MobiDB-lite"/>
    </source>
</evidence>
<proteinExistence type="predicted"/>
<feature type="compositionally biased region" description="Basic and acidic residues" evidence="1">
    <location>
        <begin position="88"/>
        <end position="99"/>
    </location>
</feature>
<evidence type="ECO:0000313" key="2">
    <source>
        <dbReference type="EMBL" id="EMS57547.1"/>
    </source>
</evidence>
<reference evidence="2" key="1">
    <citation type="journal article" date="2013" name="Nature">
        <title>Draft genome of the wheat A-genome progenitor Triticum urartu.</title>
        <authorList>
            <person name="Ling H.Q."/>
            <person name="Zhao S."/>
            <person name="Liu D."/>
            <person name="Wang J."/>
            <person name="Sun H."/>
            <person name="Zhang C."/>
            <person name="Fan H."/>
            <person name="Li D."/>
            <person name="Dong L."/>
            <person name="Tao Y."/>
            <person name="Gao C."/>
            <person name="Wu H."/>
            <person name="Li Y."/>
            <person name="Cui Y."/>
            <person name="Guo X."/>
            <person name="Zheng S."/>
            <person name="Wang B."/>
            <person name="Yu K."/>
            <person name="Liang Q."/>
            <person name="Yang W."/>
            <person name="Lou X."/>
            <person name="Chen J."/>
            <person name="Feng M."/>
            <person name="Jian J."/>
            <person name="Zhang X."/>
            <person name="Luo G."/>
            <person name="Jiang Y."/>
            <person name="Liu J."/>
            <person name="Wang Z."/>
            <person name="Sha Y."/>
            <person name="Zhang B."/>
            <person name="Wu H."/>
            <person name="Tang D."/>
            <person name="Shen Q."/>
            <person name="Xue P."/>
            <person name="Zou S."/>
            <person name="Wang X."/>
            <person name="Liu X."/>
            <person name="Wang F."/>
            <person name="Yang Y."/>
            <person name="An X."/>
            <person name="Dong Z."/>
            <person name="Zhang K."/>
            <person name="Zhang X."/>
            <person name="Luo M.C."/>
            <person name="Dvorak J."/>
            <person name="Tong Y."/>
            <person name="Wang J."/>
            <person name="Yang H."/>
            <person name="Li Z."/>
            <person name="Wang D."/>
            <person name="Zhang A."/>
            <person name="Wang J."/>
        </authorList>
    </citation>
    <scope>NUCLEOTIDE SEQUENCE</scope>
</reference>
<gene>
    <name evidence="2" type="ORF">TRIUR3_05580</name>
</gene>